<accession>A0A1G2BGE8</accession>
<dbReference type="InterPro" id="IPR001296">
    <property type="entry name" value="Glyco_trans_1"/>
</dbReference>
<evidence type="ECO:0000259" key="1">
    <source>
        <dbReference type="Pfam" id="PF00534"/>
    </source>
</evidence>
<evidence type="ECO:0000259" key="2">
    <source>
        <dbReference type="Pfam" id="PF13439"/>
    </source>
</evidence>
<dbReference type="Pfam" id="PF13439">
    <property type="entry name" value="Glyco_transf_4"/>
    <property type="match status" value="1"/>
</dbReference>
<organism evidence="3 4">
    <name type="scientific">Candidatus Kerfeldbacteria bacterium RIFOXYB2_FULL_38_14</name>
    <dbReference type="NCBI Taxonomy" id="1798547"/>
    <lineage>
        <taxon>Bacteria</taxon>
        <taxon>Candidatus Kerfeldiibacteriota</taxon>
    </lineage>
</organism>
<evidence type="ECO:0008006" key="5">
    <source>
        <dbReference type="Google" id="ProtNLM"/>
    </source>
</evidence>
<dbReference type="Pfam" id="PF00534">
    <property type="entry name" value="Glycos_transf_1"/>
    <property type="match status" value="1"/>
</dbReference>
<evidence type="ECO:0000313" key="3">
    <source>
        <dbReference type="EMBL" id="OGY88212.1"/>
    </source>
</evidence>
<reference evidence="3 4" key="1">
    <citation type="journal article" date="2016" name="Nat. Commun.">
        <title>Thousands of microbial genomes shed light on interconnected biogeochemical processes in an aquifer system.</title>
        <authorList>
            <person name="Anantharaman K."/>
            <person name="Brown C.T."/>
            <person name="Hug L.A."/>
            <person name="Sharon I."/>
            <person name="Castelle C.J."/>
            <person name="Probst A.J."/>
            <person name="Thomas B.C."/>
            <person name="Singh A."/>
            <person name="Wilkins M.J."/>
            <person name="Karaoz U."/>
            <person name="Brodie E.L."/>
            <person name="Williams K.H."/>
            <person name="Hubbard S.S."/>
            <person name="Banfield J.F."/>
        </authorList>
    </citation>
    <scope>NUCLEOTIDE SEQUENCE [LARGE SCALE GENOMIC DNA]</scope>
</reference>
<feature type="domain" description="Glycosyl transferase family 1" evidence="1">
    <location>
        <begin position="170"/>
        <end position="333"/>
    </location>
</feature>
<protein>
    <recommendedName>
        <fullName evidence="5">Glycosyl transferase family 1 domain-containing protein</fullName>
    </recommendedName>
</protein>
<feature type="domain" description="Glycosyltransferase subfamily 4-like N-terminal" evidence="2">
    <location>
        <begin position="56"/>
        <end position="149"/>
    </location>
</feature>
<proteinExistence type="predicted"/>
<dbReference type="InterPro" id="IPR050194">
    <property type="entry name" value="Glycosyltransferase_grp1"/>
</dbReference>
<dbReference type="AlphaFoldDB" id="A0A1G2BGE8"/>
<evidence type="ECO:0000313" key="4">
    <source>
        <dbReference type="Proteomes" id="UP000176420"/>
    </source>
</evidence>
<dbReference type="Gene3D" id="3.40.50.2000">
    <property type="entry name" value="Glycogen Phosphorylase B"/>
    <property type="match status" value="2"/>
</dbReference>
<name>A0A1G2BGE8_9BACT</name>
<dbReference type="PANTHER" id="PTHR45947:SF3">
    <property type="entry name" value="SULFOQUINOVOSYL TRANSFERASE SQD2"/>
    <property type="match status" value="1"/>
</dbReference>
<comment type="caution">
    <text evidence="3">The sequence shown here is derived from an EMBL/GenBank/DDBJ whole genome shotgun (WGS) entry which is preliminary data.</text>
</comment>
<sequence>MKIAFLTRKYPPQKGGMETFSWELTKNYPNEKIVLHHGKRQIDVLWSAPLLILQTWFLKKETALFHLGDLVLGLIAPLLKLLTKKPIVVTVHALELTYNAFWGLYQKLLNFTLKTQAIDHYVAVSEYTKKLLLTKGILANKITVIPHGVSAPKNTDLELARKKLCEKIACSPDRLLLLSVARLVRRKGLAWFIEEVLPKLQKYNPLYLVAGSGLEQKNIEKIIQKTKQQNNVCLLGKVNSEILENLYQGADIFIAPNIPVANDSEGFGFTALEAAVHGLPVIAADLEGIPSAIHQGKNGILLEPQNAEAFVKQITVWIEQNPVDRKNFGKQAQIYTLKNFRWPDVALNYQKLFESLV</sequence>
<dbReference type="InterPro" id="IPR028098">
    <property type="entry name" value="Glyco_trans_4-like_N"/>
</dbReference>
<dbReference type="CDD" id="cd03801">
    <property type="entry name" value="GT4_PimA-like"/>
    <property type="match status" value="1"/>
</dbReference>
<dbReference type="GO" id="GO:0016758">
    <property type="term" value="F:hexosyltransferase activity"/>
    <property type="evidence" value="ECO:0007669"/>
    <property type="project" value="TreeGrafter"/>
</dbReference>
<dbReference type="Proteomes" id="UP000176420">
    <property type="component" value="Unassembled WGS sequence"/>
</dbReference>
<gene>
    <name evidence="3" type="ORF">A2319_03415</name>
</gene>
<dbReference type="PANTHER" id="PTHR45947">
    <property type="entry name" value="SULFOQUINOVOSYL TRANSFERASE SQD2"/>
    <property type="match status" value="1"/>
</dbReference>
<dbReference type="SUPFAM" id="SSF53756">
    <property type="entry name" value="UDP-Glycosyltransferase/glycogen phosphorylase"/>
    <property type="match status" value="1"/>
</dbReference>
<dbReference type="EMBL" id="MHKI01000003">
    <property type="protein sequence ID" value="OGY88212.1"/>
    <property type="molecule type" value="Genomic_DNA"/>
</dbReference>